<feature type="compositionally biased region" description="Polar residues" evidence="1">
    <location>
        <begin position="185"/>
        <end position="195"/>
    </location>
</feature>
<feature type="region of interest" description="Disordered" evidence="1">
    <location>
        <begin position="271"/>
        <end position="300"/>
    </location>
</feature>
<feature type="region of interest" description="Disordered" evidence="1">
    <location>
        <begin position="1"/>
        <end position="213"/>
    </location>
</feature>
<keyword evidence="3" id="KW-1185">Reference proteome</keyword>
<dbReference type="AlphaFoldDB" id="A0AAN8DQ52"/>
<evidence type="ECO:0000313" key="2">
    <source>
        <dbReference type="EMBL" id="KAK5926234.1"/>
    </source>
</evidence>
<dbReference type="Proteomes" id="UP001331515">
    <property type="component" value="Unassembled WGS sequence"/>
</dbReference>
<evidence type="ECO:0000256" key="1">
    <source>
        <dbReference type="SAM" id="MobiDB-lite"/>
    </source>
</evidence>
<name>A0AAN8DQ52_CHAGU</name>
<reference evidence="2 3" key="1">
    <citation type="journal article" date="2023" name="Mol. Biol. Evol.">
        <title>Genomics of Secondarily Temperate Adaptation in the Only Non-Antarctic Icefish.</title>
        <authorList>
            <person name="Rivera-Colon A.G."/>
            <person name="Rayamajhi N."/>
            <person name="Minhas B.F."/>
            <person name="Madrigal G."/>
            <person name="Bilyk K.T."/>
            <person name="Yoon V."/>
            <person name="Hune M."/>
            <person name="Gregory S."/>
            <person name="Cheng C.H.C."/>
            <person name="Catchen J.M."/>
        </authorList>
    </citation>
    <scope>NUCLEOTIDE SEQUENCE [LARGE SCALE GENOMIC DNA]</scope>
    <source>
        <tissue evidence="2">White muscle</tissue>
    </source>
</reference>
<feature type="compositionally biased region" description="Polar residues" evidence="1">
    <location>
        <begin position="128"/>
        <end position="139"/>
    </location>
</feature>
<evidence type="ECO:0000313" key="3">
    <source>
        <dbReference type="Proteomes" id="UP001331515"/>
    </source>
</evidence>
<sequence>MAEVRGEAEGEVRSQATDHPERTKPDHLHSSQGPLSSIRAAIKRTRTTSQSDPTRERRRPEITIVSAEPLVSNDWFSGTSGLFPRPPQSGWSPGLQAVPQPPPSYDQVIQEKTQEEHIFKPTAAPRRTTCTSSSATQTEPVRKETSSAAAKSGKKPQKPPRPSLPKPVDRESLPESVTPADEKTGINTAVSTITEDQSESDVKQPNEAHTPQHIKVVSSNKYLKELLEVFAECEESCDIDNQSDEEIQGEDAGSEMNNNHSQRDIRARIQAFETPSEEGNEPVKPSPLPLEGEHQTSSCF</sequence>
<protein>
    <submittedName>
        <fullName evidence="2">Uncharacterized protein</fullName>
    </submittedName>
</protein>
<gene>
    <name evidence="2" type="ORF">CgunFtcFv8_021825</name>
</gene>
<accession>A0AAN8DQ52</accession>
<comment type="caution">
    <text evidence="2">The sequence shown here is derived from an EMBL/GenBank/DDBJ whole genome shotgun (WGS) entry which is preliminary data.</text>
</comment>
<organism evidence="2 3">
    <name type="scientific">Champsocephalus gunnari</name>
    <name type="common">Mackerel icefish</name>
    <dbReference type="NCBI Taxonomy" id="52237"/>
    <lineage>
        <taxon>Eukaryota</taxon>
        <taxon>Metazoa</taxon>
        <taxon>Chordata</taxon>
        <taxon>Craniata</taxon>
        <taxon>Vertebrata</taxon>
        <taxon>Euteleostomi</taxon>
        <taxon>Actinopterygii</taxon>
        <taxon>Neopterygii</taxon>
        <taxon>Teleostei</taxon>
        <taxon>Neoteleostei</taxon>
        <taxon>Acanthomorphata</taxon>
        <taxon>Eupercaria</taxon>
        <taxon>Perciformes</taxon>
        <taxon>Notothenioidei</taxon>
        <taxon>Channichthyidae</taxon>
        <taxon>Champsocephalus</taxon>
    </lineage>
</organism>
<feature type="compositionally biased region" description="Basic and acidic residues" evidence="1">
    <location>
        <begin position="1"/>
        <end position="29"/>
    </location>
</feature>
<proteinExistence type="predicted"/>
<dbReference type="EMBL" id="JAURVH010001519">
    <property type="protein sequence ID" value="KAK5926234.1"/>
    <property type="molecule type" value="Genomic_DNA"/>
</dbReference>